<dbReference type="AlphaFoldDB" id="A0A8H3RP22"/>
<gene>
    <name evidence="1" type="ORF">IFM46972_03590</name>
</gene>
<sequence length="86" mass="9778">MPQKPTLWRRSEHQCDVVIGKCSVTKDAKSVSACGDGWQSKEGQSGIHHSTFYTREYHKYEKKDYEQQLCVGARNSQQTEVTAEGL</sequence>
<dbReference type="Proteomes" id="UP000465221">
    <property type="component" value="Unassembled WGS sequence"/>
</dbReference>
<evidence type="ECO:0000313" key="2">
    <source>
        <dbReference type="Proteomes" id="UP000465221"/>
    </source>
</evidence>
<proteinExistence type="predicted"/>
<protein>
    <submittedName>
        <fullName evidence="1">Uncharacterized protein</fullName>
    </submittedName>
</protein>
<accession>A0A8H3RP22</accession>
<name>A0A8H3RP22_9EURO</name>
<dbReference type="EMBL" id="BLKC01000019">
    <property type="protein sequence ID" value="GFF32562.1"/>
    <property type="molecule type" value="Genomic_DNA"/>
</dbReference>
<evidence type="ECO:0000313" key="1">
    <source>
        <dbReference type="EMBL" id="GFF32562.1"/>
    </source>
</evidence>
<reference evidence="1 2" key="1">
    <citation type="submission" date="2020-01" db="EMBL/GenBank/DDBJ databases">
        <title>Draft genome sequence of Aspergillus udagawae IFM 46972.</title>
        <authorList>
            <person name="Takahashi H."/>
            <person name="Yaguchi T."/>
        </authorList>
    </citation>
    <scope>NUCLEOTIDE SEQUENCE [LARGE SCALE GENOMIC DNA]</scope>
    <source>
        <strain evidence="1 2">IFM 46972</strain>
    </source>
</reference>
<organism evidence="1 2">
    <name type="scientific">Aspergillus udagawae</name>
    <dbReference type="NCBI Taxonomy" id="91492"/>
    <lineage>
        <taxon>Eukaryota</taxon>
        <taxon>Fungi</taxon>
        <taxon>Dikarya</taxon>
        <taxon>Ascomycota</taxon>
        <taxon>Pezizomycotina</taxon>
        <taxon>Eurotiomycetes</taxon>
        <taxon>Eurotiomycetidae</taxon>
        <taxon>Eurotiales</taxon>
        <taxon>Aspergillaceae</taxon>
        <taxon>Aspergillus</taxon>
        <taxon>Aspergillus subgen. Fumigati</taxon>
    </lineage>
</organism>
<comment type="caution">
    <text evidence="1">The sequence shown here is derived from an EMBL/GenBank/DDBJ whole genome shotgun (WGS) entry which is preliminary data.</text>
</comment>